<evidence type="ECO:0000256" key="1">
    <source>
        <dbReference type="SAM" id="Phobius"/>
    </source>
</evidence>
<dbReference type="EMBL" id="MFVE01000005">
    <property type="protein sequence ID" value="OGI95381.1"/>
    <property type="molecule type" value="Genomic_DNA"/>
</dbReference>
<keyword evidence="1" id="KW-1133">Transmembrane helix</keyword>
<protein>
    <submittedName>
        <fullName evidence="2">Uncharacterized protein</fullName>
    </submittedName>
</protein>
<name>A0A1F6XMU9_9BACT</name>
<gene>
    <name evidence="2" type="ORF">A2917_02345</name>
</gene>
<evidence type="ECO:0000313" key="2">
    <source>
        <dbReference type="EMBL" id="OGI95381.1"/>
    </source>
</evidence>
<evidence type="ECO:0000313" key="3">
    <source>
        <dbReference type="Proteomes" id="UP000178104"/>
    </source>
</evidence>
<feature type="transmembrane region" description="Helical" evidence="1">
    <location>
        <begin position="116"/>
        <end position="142"/>
    </location>
</feature>
<dbReference type="Proteomes" id="UP000178104">
    <property type="component" value="Unassembled WGS sequence"/>
</dbReference>
<feature type="transmembrane region" description="Helical" evidence="1">
    <location>
        <begin position="53"/>
        <end position="78"/>
    </location>
</feature>
<sequence>MLKKFWQWYDRNYKVIAPITAILFLLQIVHLYWMTTNVVFLRAFDHSFWNPGAFWNTVIALIDYTEIPAIISASIFYIHQYTLGQGAQSAKWRSILFLFLINSQWLHLFWITDEIIYAQFTGTAAIMIPAWLSWFAIVIDYLELPVMYDTIKKAIVALRTKRGV</sequence>
<feature type="transmembrane region" description="Helical" evidence="1">
    <location>
        <begin position="12"/>
        <end position="33"/>
    </location>
</feature>
<dbReference type="AlphaFoldDB" id="A0A1F6XMU9"/>
<feature type="transmembrane region" description="Helical" evidence="1">
    <location>
        <begin position="90"/>
        <end position="110"/>
    </location>
</feature>
<accession>A0A1F6XMU9</accession>
<dbReference type="STRING" id="1801780.A2917_02345"/>
<keyword evidence="1" id="KW-0472">Membrane</keyword>
<comment type="caution">
    <text evidence="2">The sequence shown here is derived from an EMBL/GenBank/DDBJ whole genome shotgun (WGS) entry which is preliminary data.</text>
</comment>
<keyword evidence="1" id="KW-0812">Transmembrane</keyword>
<proteinExistence type="predicted"/>
<reference evidence="2 3" key="1">
    <citation type="journal article" date="2016" name="Nat. Commun.">
        <title>Thousands of microbial genomes shed light on interconnected biogeochemical processes in an aquifer system.</title>
        <authorList>
            <person name="Anantharaman K."/>
            <person name="Brown C.T."/>
            <person name="Hug L.A."/>
            <person name="Sharon I."/>
            <person name="Castelle C.J."/>
            <person name="Probst A.J."/>
            <person name="Thomas B.C."/>
            <person name="Singh A."/>
            <person name="Wilkins M.J."/>
            <person name="Karaoz U."/>
            <person name="Brodie E.L."/>
            <person name="Williams K.H."/>
            <person name="Hubbard S.S."/>
            <person name="Banfield J.F."/>
        </authorList>
    </citation>
    <scope>NUCLEOTIDE SEQUENCE [LARGE SCALE GENOMIC DNA]</scope>
</reference>
<organism evidence="2 3">
    <name type="scientific">Candidatus Nomurabacteria bacterium RIFCSPLOWO2_01_FULL_42_17</name>
    <dbReference type="NCBI Taxonomy" id="1801780"/>
    <lineage>
        <taxon>Bacteria</taxon>
        <taxon>Candidatus Nomuraibacteriota</taxon>
    </lineage>
</organism>